<dbReference type="Gene3D" id="2.30.42.10">
    <property type="match status" value="1"/>
</dbReference>
<feature type="transmembrane region" description="Helical" evidence="1">
    <location>
        <begin position="23"/>
        <end position="41"/>
    </location>
</feature>
<dbReference type="SUPFAM" id="SSF50156">
    <property type="entry name" value="PDZ domain-like"/>
    <property type="match status" value="1"/>
</dbReference>
<dbReference type="Proteomes" id="UP000229703">
    <property type="component" value="Unassembled WGS sequence"/>
</dbReference>
<dbReference type="AlphaFoldDB" id="A0A2M7M3V0"/>
<name>A0A2M7M3V0_9BACT</name>
<dbReference type="EMBL" id="PFJK01000127">
    <property type="protein sequence ID" value="PIX77391.1"/>
    <property type="molecule type" value="Genomic_DNA"/>
</dbReference>
<dbReference type="Gene3D" id="2.30.30.830">
    <property type="match status" value="1"/>
</dbReference>
<evidence type="ECO:0000313" key="3">
    <source>
        <dbReference type="Proteomes" id="UP000229703"/>
    </source>
</evidence>
<proteinExistence type="predicted"/>
<comment type="caution">
    <text evidence="2">The sequence shown here is derived from an EMBL/GenBank/DDBJ whole genome shotgun (WGS) entry which is preliminary data.</text>
</comment>
<keyword evidence="1" id="KW-0472">Membrane</keyword>
<dbReference type="InterPro" id="IPR036034">
    <property type="entry name" value="PDZ_sf"/>
</dbReference>
<reference evidence="3" key="1">
    <citation type="submission" date="2017-09" db="EMBL/GenBank/DDBJ databases">
        <title>Depth-based differentiation of microbial function through sediment-hosted aquifers and enrichment of novel symbionts in the deep terrestrial subsurface.</title>
        <authorList>
            <person name="Probst A.J."/>
            <person name="Ladd B."/>
            <person name="Jarett J.K."/>
            <person name="Geller-Mcgrath D.E."/>
            <person name="Sieber C.M.K."/>
            <person name="Emerson J.B."/>
            <person name="Anantharaman K."/>
            <person name="Thomas B.C."/>
            <person name="Malmstrom R."/>
            <person name="Stieglmeier M."/>
            <person name="Klingl A."/>
            <person name="Woyke T."/>
            <person name="Ryan C.M."/>
            <person name="Banfield J.F."/>
        </authorList>
    </citation>
    <scope>NUCLEOTIDE SEQUENCE [LARGE SCALE GENOMIC DNA]</scope>
</reference>
<keyword evidence="1" id="KW-1133">Transmembrane helix</keyword>
<evidence type="ECO:0000313" key="2">
    <source>
        <dbReference type="EMBL" id="PIX77391.1"/>
    </source>
</evidence>
<protein>
    <submittedName>
        <fullName evidence="2">Uncharacterized protein</fullName>
    </submittedName>
</protein>
<organism evidence="2 3">
    <name type="scientific">bacterium (Candidatus Ratteibacteria) CG_4_10_14_3_um_filter_41_18</name>
    <dbReference type="NCBI Taxonomy" id="2014287"/>
    <lineage>
        <taxon>Bacteria</taxon>
        <taxon>Candidatus Ratteibacteria</taxon>
    </lineage>
</organism>
<keyword evidence="1" id="KW-0812">Transmembrane</keyword>
<gene>
    <name evidence="2" type="ORF">COZ37_02925</name>
</gene>
<accession>A0A2M7M3V0</accession>
<evidence type="ECO:0000256" key="1">
    <source>
        <dbReference type="SAM" id="Phobius"/>
    </source>
</evidence>
<sequence length="267" mass="30316">MKKSFLLWTQIYRIKQDLYRKESLILMLSAFISVLLIYPLTAMGKEERNDYSIIYQRNIFGGSTARKEMKTILKPVEIPLSERFLLKGIIIKKNGSSLAVIENIETKIEDIYQVGDIIAGGEITLIEPTRVVIKNKNEEIPLFFAYGEVSFRGLVLQSSLKENSRIIRMKEALKKVSEASSLSRVRVKPVLSSGKVDGYEISNIPPDPFFEAMGIENGDKIKMVNGALLTSIPKAFEIYRTLKPHSLVEVEIVRDGKPLTLKYKLEE</sequence>